<evidence type="ECO:0000313" key="1">
    <source>
        <dbReference type="EMBL" id="KAF0442648.1"/>
    </source>
</evidence>
<protein>
    <submittedName>
        <fullName evidence="1">Uncharacterized protein</fullName>
    </submittedName>
</protein>
<sequence length="79" mass="9873">MSEKFSLLIIYFQLLPYKIRKSLIKCKNKVNIEKMKHFSERFDDEHEEQNLDFDIIFDNPHLFRLYNEFEKNQRFNNLQ</sequence>
<comment type="caution">
    <text evidence="1">The sequence shown here is derived from an EMBL/GenBank/DDBJ whole genome shotgun (WGS) entry which is preliminary data.</text>
</comment>
<reference evidence="1 2" key="1">
    <citation type="journal article" date="2019" name="Environ. Microbiol.">
        <title>At the nexus of three kingdoms: the genome of the mycorrhizal fungus Gigaspora margarita provides insights into plant, endobacterial and fungal interactions.</title>
        <authorList>
            <person name="Venice F."/>
            <person name="Ghignone S."/>
            <person name="Salvioli di Fossalunga A."/>
            <person name="Amselem J."/>
            <person name="Novero M."/>
            <person name="Xianan X."/>
            <person name="Sedzielewska Toro K."/>
            <person name="Morin E."/>
            <person name="Lipzen A."/>
            <person name="Grigoriev I.V."/>
            <person name="Henrissat B."/>
            <person name="Martin F.M."/>
            <person name="Bonfante P."/>
        </authorList>
    </citation>
    <scope>NUCLEOTIDE SEQUENCE [LARGE SCALE GENOMIC DNA]</scope>
    <source>
        <strain evidence="1 2">BEG34</strain>
    </source>
</reference>
<gene>
    <name evidence="1" type="ORF">F8M41_003636</name>
</gene>
<dbReference type="EMBL" id="WTPW01001320">
    <property type="protein sequence ID" value="KAF0442648.1"/>
    <property type="molecule type" value="Genomic_DNA"/>
</dbReference>
<accession>A0A8H3XB16</accession>
<dbReference type="AlphaFoldDB" id="A0A8H3XB16"/>
<proteinExistence type="predicted"/>
<dbReference type="Proteomes" id="UP000439903">
    <property type="component" value="Unassembled WGS sequence"/>
</dbReference>
<evidence type="ECO:0000313" key="2">
    <source>
        <dbReference type="Proteomes" id="UP000439903"/>
    </source>
</evidence>
<name>A0A8H3XB16_GIGMA</name>
<keyword evidence="2" id="KW-1185">Reference proteome</keyword>
<dbReference type="OrthoDB" id="10323226at2759"/>
<organism evidence="1 2">
    <name type="scientific">Gigaspora margarita</name>
    <dbReference type="NCBI Taxonomy" id="4874"/>
    <lineage>
        <taxon>Eukaryota</taxon>
        <taxon>Fungi</taxon>
        <taxon>Fungi incertae sedis</taxon>
        <taxon>Mucoromycota</taxon>
        <taxon>Glomeromycotina</taxon>
        <taxon>Glomeromycetes</taxon>
        <taxon>Diversisporales</taxon>
        <taxon>Gigasporaceae</taxon>
        <taxon>Gigaspora</taxon>
    </lineage>
</organism>